<feature type="region of interest" description="Disordered" evidence="1">
    <location>
        <begin position="1"/>
        <end position="66"/>
    </location>
</feature>
<organism evidence="2 3">
    <name type="scientific">Carex littledalei</name>
    <dbReference type="NCBI Taxonomy" id="544730"/>
    <lineage>
        <taxon>Eukaryota</taxon>
        <taxon>Viridiplantae</taxon>
        <taxon>Streptophyta</taxon>
        <taxon>Embryophyta</taxon>
        <taxon>Tracheophyta</taxon>
        <taxon>Spermatophyta</taxon>
        <taxon>Magnoliopsida</taxon>
        <taxon>Liliopsida</taxon>
        <taxon>Poales</taxon>
        <taxon>Cyperaceae</taxon>
        <taxon>Cyperoideae</taxon>
        <taxon>Cariceae</taxon>
        <taxon>Carex</taxon>
        <taxon>Carex subgen. Euthyceras</taxon>
    </lineage>
</organism>
<comment type="caution">
    <text evidence="2">The sequence shown here is derived from an EMBL/GenBank/DDBJ whole genome shotgun (WGS) entry which is preliminary data.</text>
</comment>
<evidence type="ECO:0000313" key="2">
    <source>
        <dbReference type="EMBL" id="KAF3337503.1"/>
    </source>
</evidence>
<keyword evidence="3" id="KW-1185">Reference proteome</keyword>
<proteinExistence type="predicted"/>
<dbReference type="OrthoDB" id="648825at2759"/>
<dbReference type="EMBL" id="SWLB01000006">
    <property type="protein sequence ID" value="KAF3337503.1"/>
    <property type="molecule type" value="Genomic_DNA"/>
</dbReference>
<protein>
    <submittedName>
        <fullName evidence="2">Uncharacterized protein</fullName>
    </submittedName>
</protein>
<accession>A0A833RD05</accession>
<dbReference type="AlphaFoldDB" id="A0A833RD05"/>
<sequence>MGPSRTTKPLNRRHQRRRHRHSTPPSPPLTKSPTENSKSYDEQPATSSSLPSDDNPNYSPSAYPDDLGYSPAYASSNAPYATPDYIPVAPLPVFSGELDECPFAHLLRFDCVCRVNNAASPAVAAHIFPASLDSYAGLWYLNDKSS</sequence>
<name>A0A833RD05_9POAL</name>
<evidence type="ECO:0000313" key="3">
    <source>
        <dbReference type="Proteomes" id="UP000623129"/>
    </source>
</evidence>
<dbReference type="Proteomes" id="UP000623129">
    <property type="component" value="Unassembled WGS sequence"/>
</dbReference>
<reference evidence="2" key="1">
    <citation type="submission" date="2020-01" db="EMBL/GenBank/DDBJ databases">
        <title>Genome sequence of Kobresia littledalei, the first chromosome-level genome in the family Cyperaceae.</title>
        <authorList>
            <person name="Qu G."/>
        </authorList>
    </citation>
    <scope>NUCLEOTIDE SEQUENCE</scope>
    <source>
        <strain evidence="2">C.B.Clarke</strain>
        <tissue evidence="2">Leaf</tissue>
    </source>
</reference>
<feature type="compositionally biased region" description="Basic residues" evidence="1">
    <location>
        <begin position="10"/>
        <end position="22"/>
    </location>
</feature>
<gene>
    <name evidence="2" type="ORF">FCM35_KLT18090</name>
</gene>
<feature type="compositionally biased region" description="Polar residues" evidence="1">
    <location>
        <begin position="44"/>
        <end position="60"/>
    </location>
</feature>
<evidence type="ECO:0000256" key="1">
    <source>
        <dbReference type="SAM" id="MobiDB-lite"/>
    </source>
</evidence>